<accession>A0A1T1D308</accession>
<evidence type="ECO:0000313" key="3">
    <source>
        <dbReference type="Proteomes" id="UP000242636"/>
    </source>
</evidence>
<dbReference type="AlphaFoldDB" id="A0A1T1D308"/>
<feature type="domain" description="BPL/LPL catalytic" evidence="1">
    <location>
        <begin position="47"/>
        <end position="239"/>
    </location>
</feature>
<dbReference type="EMBL" id="MWLD01000018">
    <property type="protein sequence ID" value="OOV35013.1"/>
    <property type="molecule type" value="Genomic_DNA"/>
</dbReference>
<proteinExistence type="predicted"/>
<evidence type="ECO:0000313" key="2">
    <source>
        <dbReference type="EMBL" id="OOV35013.1"/>
    </source>
</evidence>
<name>A0A1T1D308_9SYNE</name>
<dbReference type="PANTHER" id="PTHR43679">
    <property type="entry name" value="OCTANOYLTRANSFERASE LIPM-RELATED"/>
    <property type="match status" value="1"/>
</dbReference>
<evidence type="ECO:0000259" key="1">
    <source>
        <dbReference type="PROSITE" id="PS51733"/>
    </source>
</evidence>
<protein>
    <recommendedName>
        <fullName evidence="1">BPL/LPL catalytic domain-containing protein</fullName>
    </recommendedName>
</protein>
<dbReference type="PROSITE" id="PS51733">
    <property type="entry name" value="BPL_LPL_CATALYTIC"/>
    <property type="match status" value="1"/>
</dbReference>
<gene>
    <name evidence="2" type="ORF">BV61_01685</name>
</gene>
<dbReference type="SUPFAM" id="SSF55681">
    <property type="entry name" value="Class II aaRS and biotin synthetases"/>
    <property type="match status" value="1"/>
</dbReference>
<sequence length="275" mass="30713">MDHHRRRPVPRTAVSPPAELVVLPELVLQGTWQMTLDHWLLKAVDAGVLGPVLRFYHWPWPCLSLGRHQYAYPARWDALDHQGHLELVRRPSGGSAVLHGSGLTYAMVLPVTMVSGRTGVERYRFCCRWLQHVFARLGHPLVFGRDSAGLTGSHCFDRSTAADLVGARDGKKRIGSAQRRSRRALLQHGEMVLRPASSALWQQVFGQGAPPGLPLHPSELHNLQQLLRQALMQQLGLDHWRCWQPGPETWTAMTRLPMEPGSAVPQEEATMAVSG</sequence>
<dbReference type="Pfam" id="PF21948">
    <property type="entry name" value="LplA-B_cat"/>
    <property type="match status" value="1"/>
</dbReference>
<keyword evidence="3" id="KW-1185">Reference proteome</keyword>
<dbReference type="Gene3D" id="3.30.930.10">
    <property type="entry name" value="Bira Bifunctional Protein, Domain 2"/>
    <property type="match status" value="1"/>
</dbReference>
<dbReference type="Proteomes" id="UP000242636">
    <property type="component" value="Unassembled WGS sequence"/>
</dbReference>
<dbReference type="PANTHER" id="PTHR43679:SF2">
    <property type="entry name" value="OCTANOYL-[GCVH]:PROTEIN N-OCTANOYLTRANSFERASE"/>
    <property type="match status" value="1"/>
</dbReference>
<dbReference type="InterPro" id="IPR045864">
    <property type="entry name" value="aa-tRNA-synth_II/BPL/LPL"/>
</dbReference>
<reference evidence="2 3" key="1">
    <citation type="submission" date="2017-02" db="EMBL/GenBank/DDBJ databases">
        <title>Draft Genome Sequences of 'Candidatus Synechococcus spongiarum', Cyanobacterial Symbionts of the Mediterranean Sponge Aplysina aerophoba from two locations.</title>
        <authorList>
            <person name="Slaby B.M."/>
            <person name="Hentschel U."/>
        </authorList>
    </citation>
    <scope>NUCLEOTIDE SEQUENCE [LARGE SCALE GENOMIC DNA]</scope>
    <source>
        <strain evidence="2">LMB bulk15M</strain>
    </source>
</reference>
<dbReference type="InterPro" id="IPR050664">
    <property type="entry name" value="Octanoyltrans_LipM/LipL"/>
</dbReference>
<organism evidence="2 3">
    <name type="scientific">Candidatus Synechococcus spongiarum LMB bulk15M</name>
    <dbReference type="NCBI Taxonomy" id="1943582"/>
    <lineage>
        <taxon>Bacteria</taxon>
        <taxon>Bacillati</taxon>
        <taxon>Cyanobacteriota</taxon>
        <taxon>Cyanophyceae</taxon>
        <taxon>Synechococcales</taxon>
        <taxon>Synechococcaceae</taxon>
        <taxon>Synechococcus</taxon>
    </lineage>
</organism>
<comment type="caution">
    <text evidence="2">The sequence shown here is derived from an EMBL/GenBank/DDBJ whole genome shotgun (WGS) entry which is preliminary data.</text>
</comment>
<dbReference type="InterPro" id="IPR004143">
    <property type="entry name" value="BPL_LPL_catalytic"/>
</dbReference>